<keyword evidence="2" id="KW-0542">Nucleomorph</keyword>
<name>F2HHM7_9CRYP</name>
<dbReference type="RefSeq" id="XP_003239721.1">
    <property type="nucleotide sequence ID" value="XM_003239673.1"/>
</dbReference>
<keyword evidence="1" id="KW-0812">Transmembrane</keyword>
<reference evidence="2 3" key="1">
    <citation type="journal article" date="2011" name="Genome Biol. Evol.">
        <title>Complete nucleomorph genome sequence of the nonphotosynthetic alga Cryptomonas paramecium reveals a core nucleomorph gene set.</title>
        <authorList>
            <person name="Tanifuji G."/>
            <person name="Onodera N.T."/>
            <person name="Wheeler T.J."/>
            <person name="Dlutek M."/>
            <person name="Donaher N."/>
            <person name="Archibald J.M."/>
        </authorList>
    </citation>
    <scope>NUCLEOTIDE SEQUENCE [LARGE SCALE GENOMIC DNA]</scope>
    <source>
        <strain evidence="2 3">CCAP977/2A</strain>
    </source>
</reference>
<evidence type="ECO:0000256" key="1">
    <source>
        <dbReference type="SAM" id="Phobius"/>
    </source>
</evidence>
<dbReference type="GeneID" id="10447018"/>
<geneLocation type="nucleomorph" evidence="2"/>
<sequence>MELQKVDLGYVYSIEYVVVENYKKIHSNIKNKYLFILECLKIFFYYNLLKLMNLFVQMFWILYI</sequence>
<accession>F2HHM7</accession>
<organism evidence="2 3">
    <name type="scientific">Cryptomonas paramaecium</name>
    <dbReference type="NCBI Taxonomy" id="2898"/>
    <lineage>
        <taxon>Eukaryota</taxon>
        <taxon>Cryptophyceae</taxon>
        <taxon>Cryptomonadales</taxon>
        <taxon>Cryptomonadaceae</taxon>
        <taxon>Cryptomonas</taxon>
    </lineage>
</organism>
<dbReference type="AlphaFoldDB" id="F2HHM7"/>
<evidence type="ECO:0000313" key="3">
    <source>
        <dbReference type="Proteomes" id="UP000243423"/>
    </source>
</evidence>
<keyword evidence="1" id="KW-1133">Transmembrane helix</keyword>
<protein>
    <submittedName>
        <fullName evidence="2">Uncharacterized protein</fullName>
    </submittedName>
</protein>
<gene>
    <name evidence="2" type="ORF">CPARA_1gp165</name>
</gene>
<dbReference type="Proteomes" id="UP000243423">
    <property type="component" value="Nucleomorph 1"/>
</dbReference>
<evidence type="ECO:0000313" key="2">
    <source>
        <dbReference type="EMBL" id="AEA38823.1"/>
    </source>
</evidence>
<keyword evidence="1" id="KW-0472">Membrane</keyword>
<dbReference type="EMBL" id="CP002172">
    <property type="protein sequence ID" value="AEA38823.1"/>
    <property type="molecule type" value="Genomic_DNA"/>
</dbReference>
<proteinExistence type="predicted"/>
<feature type="transmembrane region" description="Helical" evidence="1">
    <location>
        <begin position="43"/>
        <end position="63"/>
    </location>
</feature>